<dbReference type="SMART" id="SM00054">
    <property type="entry name" value="EFh"/>
    <property type="match status" value="1"/>
</dbReference>
<dbReference type="GO" id="GO:0005509">
    <property type="term" value="F:calcium ion binding"/>
    <property type="evidence" value="ECO:0007669"/>
    <property type="project" value="InterPro"/>
</dbReference>
<proteinExistence type="predicted"/>
<dbReference type="EMBL" id="HBHY01015162">
    <property type="protein sequence ID" value="CAE0144236.1"/>
    <property type="molecule type" value="Transcribed_RNA"/>
</dbReference>
<dbReference type="Gene3D" id="1.10.238.10">
    <property type="entry name" value="EF-hand"/>
    <property type="match status" value="1"/>
</dbReference>
<dbReference type="PANTHER" id="PTHR46971:SF1">
    <property type="entry name" value="CALCINEURIN B SUBUNIT (PROTEIN PHOSPHATASE 2B REGULATORY SUBUNIT)-LIKE PROTEIN"/>
    <property type="match status" value="1"/>
</dbReference>
<accession>A0A7S3FHH2</accession>
<protein>
    <recommendedName>
        <fullName evidence="2">EF-hand domain-containing protein</fullName>
    </recommendedName>
</protein>
<name>A0A7S3FHH2_9VIRI</name>
<feature type="domain" description="EF-hand" evidence="2">
    <location>
        <begin position="91"/>
        <end position="126"/>
    </location>
</feature>
<dbReference type="Pfam" id="PF13202">
    <property type="entry name" value="EF-hand_5"/>
    <property type="match status" value="1"/>
</dbReference>
<dbReference type="AlphaFoldDB" id="A0A7S3FHH2"/>
<gene>
    <name evidence="3" type="ORF">PSIN1315_LOCUS9764</name>
    <name evidence="4" type="ORF">PSIN1315_LOCUS9765</name>
</gene>
<organism evidence="3">
    <name type="scientific">Prasinoderma singulare</name>
    <dbReference type="NCBI Taxonomy" id="676789"/>
    <lineage>
        <taxon>Eukaryota</taxon>
        <taxon>Viridiplantae</taxon>
        <taxon>Prasinodermophyta</taxon>
        <taxon>Prasinodermophyceae</taxon>
        <taxon>Prasinodermales</taxon>
        <taxon>Prasinodermaceae</taxon>
        <taxon>Prasinoderma</taxon>
    </lineage>
</organism>
<dbReference type="PROSITE" id="PS00018">
    <property type="entry name" value="EF_HAND_1"/>
    <property type="match status" value="1"/>
</dbReference>
<sequence length="177" mass="19923">MGSTVSHLTQYDIEEVQFACDNKFSQAEIVSLYARFRKLDRTQKGFLTAEDLLKLPELALTNLSTRVSRVFENCNFKEFCRLLAPLSQRASADDRLRFLFQVYDVDGDGRVDARDLHIIMHEMTGDNLTPSQTEQIVAAALLEAGAGEGGSLTQEDFVRIFTGHELGLRPIRPPPPY</sequence>
<dbReference type="PANTHER" id="PTHR46971">
    <property type="entry name" value="CALCINEURIN B SUBUNIT (PROTEIN PHOSPHATASE 2B REGULATORY SUBUNIT)-LIKE PROTEIN"/>
    <property type="match status" value="1"/>
</dbReference>
<evidence type="ECO:0000313" key="3">
    <source>
        <dbReference type="EMBL" id="CAE0144234.1"/>
    </source>
</evidence>
<dbReference type="InterPro" id="IPR002048">
    <property type="entry name" value="EF_hand_dom"/>
</dbReference>
<evidence type="ECO:0000259" key="2">
    <source>
        <dbReference type="PROSITE" id="PS50222"/>
    </source>
</evidence>
<evidence type="ECO:0000256" key="1">
    <source>
        <dbReference type="ARBA" id="ARBA00022837"/>
    </source>
</evidence>
<dbReference type="InterPro" id="IPR018247">
    <property type="entry name" value="EF_Hand_1_Ca_BS"/>
</dbReference>
<dbReference type="PROSITE" id="PS50222">
    <property type="entry name" value="EF_HAND_2"/>
    <property type="match status" value="2"/>
</dbReference>
<reference evidence="3" key="1">
    <citation type="submission" date="2021-01" db="EMBL/GenBank/DDBJ databases">
        <authorList>
            <person name="Corre E."/>
            <person name="Pelletier E."/>
            <person name="Niang G."/>
            <person name="Scheremetjew M."/>
            <person name="Finn R."/>
            <person name="Kale V."/>
            <person name="Holt S."/>
            <person name="Cochrane G."/>
            <person name="Meng A."/>
            <person name="Brown T."/>
            <person name="Cohen L."/>
        </authorList>
    </citation>
    <scope>NUCLEOTIDE SEQUENCE</scope>
    <source>
        <strain evidence="3">RCC927</strain>
    </source>
</reference>
<feature type="domain" description="EF-hand" evidence="2">
    <location>
        <begin position="27"/>
        <end position="62"/>
    </location>
</feature>
<evidence type="ECO:0000313" key="4">
    <source>
        <dbReference type="EMBL" id="CAE0144236.1"/>
    </source>
</evidence>
<dbReference type="EMBL" id="HBHY01015161">
    <property type="protein sequence ID" value="CAE0144234.1"/>
    <property type="molecule type" value="Transcribed_RNA"/>
</dbReference>
<dbReference type="InterPro" id="IPR011992">
    <property type="entry name" value="EF-hand-dom_pair"/>
</dbReference>
<dbReference type="SUPFAM" id="SSF47473">
    <property type="entry name" value="EF-hand"/>
    <property type="match status" value="1"/>
</dbReference>
<keyword evidence="1" id="KW-0106">Calcium</keyword>